<sequence length="348" mass="39712">MELLLDNIIFSLQKAGGISVVWKEHLKRLSGYNCKFIEYNNAKDNLFRQELDIPVSQIIQLSSAYLPIKRYLNPTVDCSEDVLFHSSYYRIVKGARNVTTVHDFTYEYYVRGIKQKIHSWQKKQAILYSDKIICVSQNTRDDLLRFLPEVNPDKLEVVYNGVDEIFCTLSVNKRVDNLPYEKEEYFLFVGDRFALYKQFDLAISVAKRTKKPLVVVGKPLVEVEKMKLKGVEYKVLSGVSSAVLNILYNNAFCLLYPSLYEGFGIPVIEAQKAGCPVIAGANSSISEVIGTGGIALDKLDVDNIIDAMTVLDRGKYRNEVINLGFENAKRFSWDKTYDQTNNIYKSLI</sequence>
<name>A0A4S2CFK6_9BACE</name>
<dbReference type="AlphaFoldDB" id="A0A4S2CFK6"/>
<dbReference type="GO" id="GO:0009103">
    <property type="term" value="P:lipopolysaccharide biosynthetic process"/>
    <property type="evidence" value="ECO:0007669"/>
    <property type="project" value="TreeGrafter"/>
</dbReference>
<reference evidence="4 5" key="1">
    <citation type="submission" date="2019-04" db="EMBL/GenBank/DDBJ databases">
        <title>Microbes associate with the intestines of laboratory mice.</title>
        <authorList>
            <person name="Navarre W."/>
            <person name="Wong E."/>
            <person name="Huang K."/>
            <person name="Tropini C."/>
            <person name="Ng K."/>
            <person name="Yu B."/>
        </authorList>
    </citation>
    <scope>NUCLEOTIDE SEQUENCE [LARGE SCALE GENOMIC DNA]</scope>
    <source>
        <strain evidence="4 5">NM63_1-25</strain>
    </source>
</reference>
<gene>
    <name evidence="4" type="ORF">E5353_16845</name>
</gene>
<evidence type="ECO:0000313" key="4">
    <source>
        <dbReference type="EMBL" id="TGY26383.1"/>
    </source>
</evidence>
<dbReference type="CDD" id="cd03809">
    <property type="entry name" value="GT4_MtfB-like"/>
    <property type="match status" value="1"/>
</dbReference>
<feature type="domain" description="Glycosyl transferase family 1" evidence="2">
    <location>
        <begin position="173"/>
        <end position="309"/>
    </location>
</feature>
<dbReference type="Gene3D" id="3.40.50.2000">
    <property type="entry name" value="Glycogen Phosphorylase B"/>
    <property type="match status" value="2"/>
</dbReference>
<evidence type="ECO:0000259" key="3">
    <source>
        <dbReference type="Pfam" id="PF13439"/>
    </source>
</evidence>
<comment type="caution">
    <text evidence="4">The sequence shown here is derived from an EMBL/GenBank/DDBJ whole genome shotgun (WGS) entry which is preliminary data.</text>
</comment>
<feature type="domain" description="Glycosyltransferase subfamily 4-like N-terminal" evidence="3">
    <location>
        <begin position="90"/>
        <end position="163"/>
    </location>
</feature>
<proteinExistence type="predicted"/>
<dbReference type="PANTHER" id="PTHR46401:SF2">
    <property type="entry name" value="GLYCOSYLTRANSFERASE WBBK-RELATED"/>
    <property type="match status" value="1"/>
</dbReference>
<organism evidence="4 5">
    <name type="scientific">Bacteroides caecimuris</name>
    <dbReference type="NCBI Taxonomy" id="1796613"/>
    <lineage>
        <taxon>Bacteria</taxon>
        <taxon>Pseudomonadati</taxon>
        <taxon>Bacteroidota</taxon>
        <taxon>Bacteroidia</taxon>
        <taxon>Bacteroidales</taxon>
        <taxon>Bacteroidaceae</taxon>
        <taxon>Bacteroides</taxon>
    </lineage>
</organism>
<dbReference type="GO" id="GO:0016757">
    <property type="term" value="F:glycosyltransferase activity"/>
    <property type="evidence" value="ECO:0007669"/>
    <property type="project" value="InterPro"/>
</dbReference>
<protein>
    <submittedName>
        <fullName evidence="4">Glycosyltransferase family 1 protein</fullName>
    </submittedName>
</protein>
<evidence type="ECO:0000256" key="1">
    <source>
        <dbReference type="ARBA" id="ARBA00022679"/>
    </source>
</evidence>
<dbReference type="InterPro" id="IPR028098">
    <property type="entry name" value="Glyco_trans_4-like_N"/>
</dbReference>
<dbReference type="SUPFAM" id="SSF53756">
    <property type="entry name" value="UDP-Glycosyltransferase/glycogen phosphorylase"/>
    <property type="match status" value="1"/>
</dbReference>
<dbReference type="PANTHER" id="PTHR46401">
    <property type="entry name" value="GLYCOSYLTRANSFERASE WBBK-RELATED"/>
    <property type="match status" value="1"/>
</dbReference>
<accession>A0A4S2CFK6</accession>
<evidence type="ECO:0000313" key="5">
    <source>
        <dbReference type="Proteomes" id="UP000309566"/>
    </source>
</evidence>
<dbReference type="Pfam" id="PF13439">
    <property type="entry name" value="Glyco_transf_4"/>
    <property type="match status" value="1"/>
</dbReference>
<dbReference type="Pfam" id="PF00534">
    <property type="entry name" value="Glycos_transf_1"/>
    <property type="match status" value="1"/>
</dbReference>
<dbReference type="RefSeq" id="WP_136000424.1">
    <property type="nucleotide sequence ID" value="NZ_CAOLAC010000009.1"/>
</dbReference>
<dbReference type="InterPro" id="IPR001296">
    <property type="entry name" value="Glyco_trans_1"/>
</dbReference>
<dbReference type="EMBL" id="SRYX01000097">
    <property type="protein sequence ID" value="TGY26383.1"/>
    <property type="molecule type" value="Genomic_DNA"/>
</dbReference>
<evidence type="ECO:0000259" key="2">
    <source>
        <dbReference type="Pfam" id="PF00534"/>
    </source>
</evidence>
<dbReference type="Proteomes" id="UP000309566">
    <property type="component" value="Unassembled WGS sequence"/>
</dbReference>
<keyword evidence="1 4" id="KW-0808">Transferase</keyword>